<dbReference type="Proteomes" id="UP000444721">
    <property type="component" value="Unassembled WGS sequence"/>
</dbReference>
<dbReference type="VEuPathDB" id="AmoebaDB:NfTy_053470"/>
<dbReference type="VEuPathDB" id="AmoebaDB:FDP41_001521"/>
<gene>
    <name evidence="2" type="ORF">FDP41_001521</name>
</gene>
<dbReference type="OrthoDB" id="10431000at2759"/>
<accession>A0A6A5BZT4</accession>
<evidence type="ECO:0000256" key="1">
    <source>
        <dbReference type="SAM" id="MobiDB-lite"/>
    </source>
</evidence>
<keyword evidence="3" id="KW-1185">Reference proteome</keyword>
<comment type="caution">
    <text evidence="2">The sequence shown here is derived from an EMBL/GenBank/DDBJ whole genome shotgun (WGS) entry which is preliminary data.</text>
</comment>
<protein>
    <submittedName>
        <fullName evidence="2">Uncharacterized protein</fullName>
    </submittedName>
</protein>
<evidence type="ECO:0000313" key="2">
    <source>
        <dbReference type="EMBL" id="KAF0979178.1"/>
    </source>
</evidence>
<dbReference type="EMBL" id="VFQX01000027">
    <property type="protein sequence ID" value="KAF0979178.1"/>
    <property type="molecule type" value="Genomic_DNA"/>
</dbReference>
<reference evidence="2 3" key="1">
    <citation type="journal article" date="2019" name="Sci. Rep.">
        <title>Nanopore sequencing improves the draft genome of the human pathogenic amoeba Naegleria fowleri.</title>
        <authorList>
            <person name="Liechti N."/>
            <person name="Schurch N."/>
            <person name="Bruggmann R."/>
            <person name="Wittwer M."/>
        </authorList>
    </citation>
    <scope>NUCLEOTIDE SEQUENCE [LARGE SCALE GENOMIC DNA]</scope>
    <source>
        <strain evidence="2 3">ATCC 30894</strain>
    </source>
</reference>
<organism evidence="2 3">
    <name type="scientific">Naegleria fowleri</name>
    <name type="common">Brain eating amoeba</name>
    <dbReference type="NCBI Taxonomy" id="5763"/>
    <lineage>
        <taxon>Eukaryota</taxon>
        <taxon>Discoba</taxon>
        <taxon>Heterolobosea</taxon>
        <taxon>Tetramitia</taxon>
        <taxon>Eutetramitia</taxon>
        <taxon>Vahlkampfiidae</taxon>
        <taxon>Naegleria</taxon>
    </lineage>
</organism>
<sequence>MSQKLKEIEKQFNGSKKKKIIPIEDIRDEEEEEDEWEDIDEEEDEDEEFNVHPVHAYSRTKTSKETTLPSAEASNKVQQALKDNEAFKTLFQSRVQVNENFCHEGQGRDIYSSQYVVQMKFGGATESTASLEIYFEGDVTYDPMEEGSTGKYVRTVTVYKSNTKVLSGELFRNLEEVDYCSGYGGVKLTSNVKKLKDVLNIDSKMFLSLMDMICKAIPVFHQGEMKFVSKIMKRVNEYAAECIQAQPSQNKQ</sequence>
<dbReference type="AlphaFoldDB" id="A0A6A5BZT4"/>
<dbReference type="RefSeq" id="XP_044563891.1">
    <property type="nucleotide sequence ID" value="XM_044704615.1"/>
</dbReference>
<proteinExistence type="predicted"/>
<feature type="region of interest" description="Disordered" evidence="1">
    <location>
        <begin position="21"/>
        <end position="71"/>
    </location>
</feature>
<dbReference type="GeneID" id="68108739"/>
<feature type="compositionally biased region" description="Acidic residues" evidence="1">
    <location>
        <begin position="26"/>
        <end position="48"/>
    </location>
</feature>
<dbReference type="VEuPathDB" id="AmoebaDB:NF0108680"/>
<evidence type="ECO:0000313" key="3">
    <source>
        <dbReference type="Proteomes" id="UP000444721"/>
    </source>
</evidence>
<name>A0A6A5BZT4_NAEFO</name>